<evidence type="ECO:0008006" key="3">
    <source>
        <dbReference type="Google" id="ProtNLM"/>
    </source>
</evidence>
<keyword evidence="2" id="KW-1185">Reference proteome</keyword>
<name>A0AAW0BNE6_9AGAR</name>
<dbReference type="EMBL" id="JAWWNJ010000029">
    <property type="protein sequence ID" value="KAK7027814.1"/>
    <property type="molecule type" value="Genomic_DNA"/>
</dbReference>
<sequence>MLDLYGNSQLTVAQKDVAKIGAFENYLVEGSAAEKWFETLQGGNNAPATWDALEAAFKARFPAPQKAERTQQEWERELLGMRLKLEDVDGTVKVGEAEVYTYIHFAAKLLEVAHLAGIAATAGGIWQSRDALPEVLREKVPSTQANWTTYTTAIKSVDRTYLREATAKARKAQEMERTVADLKRGTPPLTPVSKMSTQMARAALATPRAPGPERTASPANTFGAGGGQGNLFVNREVSEVTKANLRRMVEALAKNMLQNDAQGREEYERRINNWNRVHGGAARKPLENTGYPLSPGTAAPLSGECFGCGKVPMPRHLRDKCPGPPIPRNEAIFRGLCAKFLRATAVNAVLEEESPLAWIDFATFEDGEDFGEGLSD</sequence>
<dbReference type="AlphaFoldDB" id="A0AAW0BNE6"/>
<evidence type="ECO:0000313" key="2">
    <source>
        <dbReference type="Proteomes" id="UP001362999"/>
    </source>
</evidence>
<dbReference type="Proteomes" id="UP001362999">
    <property type="component" value="Unassembled WGS sequence"/>
</dbReference>
<accession>A0AAW0BNE6</accession>
<evidence type="ECO:0000313" key="1">
    <source>
        <dbReference type="EMBL" id="KAK7027814.1"/>
    </source>
</evidence>
<protein>
    <recommendedName>
        <fullName evidence="3">Gag protein</fullName>
    </recommendedName>
</protein>
<comment type="caution">
    <text evidence="1">The sequence shown here is derived from an EMBL/GenBank/DDBJ whole genome shotgun (WGS) entry which is preliminary data.</text>
</comment>
<organism evidence="1 2">
    <name type="scientific">Favolaschia claudopus</name>
    <dbReference type="NCBI Taxonomy" id="2862362"/>
    <lineage>
        <taxon>Eukaryota</taxon>
        <taxon>Fungi</taxon>
        <taxon>Dikarya</taxon>
        <taxon>Basidiomycota</taxon>
        <taxon>Agaricomycotina</taxon>
        <taxon>Agaricomycetes</taxon>
        <taxon>Agaricomycetidae</taxon>
        <taxon>Agaricales</taxon>
        <taxon>Marasmiineae</taxon>
        <taxon>Mycenaceae</taxon>
        <taxon>Favolaschia</taxon>
    </lineage>
</organism>
<gene>
    <name evidence="1" type="ORF">R3P38DRAFT_2526373</name>
</gene>
<reference evidence="1 2" key="1">
    <citation type="journal article" date="2024" name="J Genomics">
        <title>Draft genome sequencing and assembly of Favolaschia claudopus CIRM-BRFM 2984 isolated from oak limbs.</title>
        <authorList>
            <person name="Navarro D."/>
            <person name="Drula E."/>
            <person name="Chaduli D."/>
            <person name="Cazenave R."/>
            <person name="Ahrendt S."/>
            <person name="Wang J."/>
            <person name="Lipzen A."/>
            <person name="Daum C."/>
            <person name="Barry K."/>
            <person name="Grigoriev I.V."/>
            <person name="Favel A."/>
            <person name="Rosso M.N."/>
            <person name="Martin F."/>
        </authorList>
    </citation>
    <scope>NUCLEOTIDE SEQUENCE [LARGE SCALE GENOMIC DNA]</scope>
    <source>
        <strain evidence="1 2">CIRM-BRFM 2984</strain>
    </source>
</reference>
<proteinExistence type="predicted"/>